<sequence>MNLLKWTLLIVLFTIPVLSFAQKSSRNTVVEPVSDRAYWVDMLYRIAQPVLSQMAEGKLQQNMTLELSPIWDGRDTRVAYLETFGRLMAGVAPWLNLPDDDSEEGKKRAQIRKWALKSYANGVDPESPDYLHWNVHSQNLVDAAYLAESFLRCPSLWQSLDATTQQRYIKEFKSLRTILTPYNNWLLFRAMLEAFLLNIDEEADGYALGVATRKISEWYLSDGFYSDGPEFSLDYYNSYVIHPMFIEVLEVMESKGLYAPVKKELALRRMQRFNQLIERLVSPEGTFPAIGRSATYRMGAFQSLAMSAWKYGLPKGMTNGQVRYALTTVMKNMFGVEGNFNKEGFLQLGFAGHQPDLADYYTNNGSLYMTSLVFLPLGLPENHSFWNDPAEDWTSRKAWSGRPFRKDYHESVRK</sequence>
<organism evidence="2">
    <name type="scientific">gut metagenome</name>
    <dbReference type="NCBI Taxonomy" id="749906"/>
    <lineage>
        <taxon>unclassified sequences</taxon>
        <taxon>metagenomes</taxon>
        <taxon>organismal metagenomes</taxon>
    </lineage>
</organism>
<dbReference type="InterPro" id="IPR016624">
    <property type="entry name" value="UCP014753"/>
</dbReference>
<dbReference type="EMBL" id="AMCI01000607">
    <property type="protein sequence ID" value="EJX08498.1"/>
    <property type="molecule type" value="Genomic_DNA"/>
</dbReference>
<dbReference type="InterPro" id="IPR049349">
    <property type="entry name" value="DUF2264_N"/>
</dbReference>
<name>J9GZ34_9ZZZZ</name>
<dbReference type="PANTHER" id="PTHR35339">
    <property type="entry name" value="LINALOOL DEHYDRATASE_ISOMERASE DOMAIN-CONTAINING PROTEIN"/>
    <property type="match status" value="1"/>
</dbReference>
<dbReference type="PIRSF" id="PIRSF014753">
    <property type="entry name" value="UCP014753"/>
    <property type="match status" value="1"/>
</dbReference>
<protein>
    <submittedName>
        <fullName evidence="2">Uncharacterized conserved protein UCP014753</fullName>
    </submittedName>
</protein>
<dbReference type="PANTHER" id="PTHR35339:SF3">
    <property type="entry name" value="DUF2264 DOMAIN-CONTAINING PROTEIN"/>
    <property type="match status" value="1"/>
</dbReference>
<proteinExistence type="predicted"/>
<comment type="caution">
    <text evidence="2">The sequence shown here is derived from an EMBL/GenBank/DDBJ whole genome shotgun (WGS) entry which is preliminary data.</text>
</comment>
<reference evidence="2" key="1">
    <citation type="journal article" date="2012" name="PLoS ONE">
        <title>Gene sets for utilization of primary and secondary nutrition supplies in the distal gut of endangered iberian lynx.</title>
        <authorList>
            <person name="Alcaide M."/>
            <person name="Messina E."/>
            <person name="Richter M."/>
            <person name="Bargiela R."/>
            <person name="Peplies J."/>
            <person name="Huws S.A."/>
            <person name="Newbold C.J."/>
            <person name="Golyshin P.N."/>
            <person name="Simon M.A."/>
            <person name="Lopez G."/>
            <person name="Yakimov M.M."/>
            <person name="Ferrer M."/>
        </authorList>
    </citation>
    <scope>NUCLEOTIDE SEQUENCE</scope>
</reference>
<dbReference type="Pfam" id="PF10022">
    <property type="entry name" value="DUF2264"/>
    <property type="match status" value="1"/>
</dbReference>
<dbReference type="AlphaFoldDB" id="J9GZ34"/>
<accession>J9GZ34</accession>
<feature type="domain" description="DUF2264" evidence="1">
    <location>
        <begin position="35"/>
        <end position="393"/>
    </location>
</feature>
<evidence type="ECO:0000313" key="2">
    <source>
        <dbReference type="EMBL" id="EJX08498.1"/>
    </source>
</evidence>
<gene>
    <name evidence="2" type="ORF">EVA_03379</name>
</gene>
<evidence type="ECO:0000259" key="1">
    <source>
        <dbReference type="Pfam" id="PF10022"/>
    </source>
</evidence>